<protein>
    <submittedName>
        <fullName evidence="1">39473_t:CDS:1</fullName>
    </submittedName>
</protein>
<gene>
    <name evidence="1" type="ORF">GMARGA_LOCUS42755</name>
</gene>
<reference evidence="1 2" key="1">
    <citation type="submission" date="2021-06" db="EMBL/GenBank/DDBJ databases">
        <authorList>
            <person name="Kallberg Y."/>
            <person name="Tangrot J."/>
            <person name="Rosling A."/>
        </authorList>
    </citation>
    <scope>NUCLEOTIDE SEQUENCE [LARGE SCALE GENOMIC DNA]</scope>
    <source>
        <strain evidence="1 2">120-4 pot B 10/14</strain>
    </source>
</reference>
<keyword evidence="2" id="KW-1185">Reference proteome</keyword>
<comment type="caution">
    <text evidence="1">The sequence shown here is derived from an EMBL/GenBank/DDBJ whole genome shotgun (WGS) entry which is preliminary data.</text>
</comment>
<organism evidence="1 2">
    <name type="scientific">Gigaspora margarita</name>
    <dbReference type="NCBI Taxonomy" id="4874"/>
    <lineage>
        <taxon>Eukaryota</taxon>
        <taxon>Fungi</taxon>
        <taxon>Fungi incertae sedis</taxon>
        <taxon>Mucoromycota</taxon>
        <taxon>Glomeromycotina</taxon>
        <taxon>Glomeromycetes</taxon>
        <taxon>Diversisporales</taxon>
        <taxon>Gigasporaceae</taxon>
        <taxon>Gigaspora</taxon>
    </lineage>
</organism>
<name>A0ABN7XIY0_GIGMA</name>
<evidence type="ECO:0000313" key="1">
    <source>
        <dbReference type="EMBL" id="CAG8853934.1"/>
    </source>
</evidence>
<proteinExistence type="predicted"/>
<accession>A0ABN7XIY0</accession>
<evidence type="ECO:0000313" key="2">
    <source>
        <dbReference type="Proteomes" id="UP000789901"/>
    </source>
</evidence>
<dbReference type="Proteomes" id="UP000789901">
    <property type="component" value="Unassembled WGS sequence"/>
</dbReference>
<dbReference type="EMBL" id="CAJVQB010131065">
    <property type="protein sequence ID" value="CAG8853934.1"/>
    <property type="molecule type" value="Genomic_DNA"/>
</dbReference>
<feature type="non-terminal residue" evidence="1">
    <location>
        <position position="59"/>
    </location>
</feature>
<feature type="non-terminal residue" evidence="1">
    <location>
        <position position="1"/>
    </location>
</feature>
<sequence length="59" mass="6927">EKPNPRQTTKITQTEELYGKKIDRKLSRLQVTNTQQDTKVLKTKEYNIEASLEKGTNYQ</sequence>